<gene>
    <name evidence="4" type="ORF">CWE21_11185</name>
</gene>
<dbReference type="InterPro" id="IPR025392">
    <property type="entry name" value="DUF4124"/>
</dbReference>
<accession>A0A432XC32</accession>
<feature type="domain" description="DUF4124" evidence="3">
    <location>
        <begin position="17"/>
        <end position="59"/>
    </location>
</feature>
<dbReference type="RefSeq" id="WP_126834534.1">
    <property type="nucleotide sequence ID" value="NZ_PIPT01000009.1"/>
</dbReference>
<evidence type="ECO:0000256" key="2">
    <source>
        <dbReference type="SAM" id="SignalP"/>
    </source>
</evidence>
<keyword evidence="2" id="KW-0732">Signal</keyword>
<keyword evidence="5" id="KW-1185">Reference proteome</keyword>
<evidence type="ECO:0000313" key="4">
    <source>
        <dbReference type="EMBL" id="RUO46318.1"/>
    </source>
</evidence>
<evidence type="ECO:0000256" key="1">
    <source>
        <dbReference type="SAM" id="MobiDB-lite"/>
    </source>
</evidence>
<dbReference type="Proteomes" id="UP000286678">
    <property type="component" value="Unassembled WGS sequence"/>
</dbReference>
<dbReference type="AlphaFoldDB" id="A0A432XC32"/>
<feature type="signal peptide" evidence="2">
    <location>
        <begin position="1"/>
        <end position="26"/>
    </location>
</feature>
<proteinExistence type="predicted"/>
<dbReference type="EMBL" id="PIPT01000009">
    <property type="protein sequence ID" value="RUO46318.1"/>
    <property type="molecule type" value="Genomic_DNA"/>
</dbReference>
<evidence type="ECO:0000313" key="5">
    <source>
        <dbReference type="Proteomes" id="UP000286678"/>
    </source>
</evidence>
<sequence length="200" mass="21346">MTRTSLTAALLLGVMVSLFCAPASQAQVYKKVLEDGTVVYTDKKEAGSEEVQVESVVSEFAPVKRAATSSEDTGESADQASEDGSVQASIEITSPAHEATIRSNEGIVDVAWAARTRNVEGRLSYELWVDNQLAYQGPAAGVTLRELNRGEHRLRVRLFDESGSELAVSDTTVIFIHQASIYNPALNSNGVNIGGASGQN</sequence>
<comment type="caution">
    <text evidence="4">The sequence shown here is derived from an EMBL/GenBank/DDBJ whole genome shotgun (WGS) entry which is preliminary data.</text>
</comment>
<name>A0A432XC32_9GAMM</name>
<protein>
    <recommendedName>
        <fullName evidence="3">DUF4124 domain-containing protein</fullName>
    </recommendedName>
</protein>
<dbReference type="Pfam" id="PF13511">
    <property type="entry name" value="DUF4124"/>
    <property type="match status" value="1"/>
</dbReference>
<feature type="chain" id="PRO_5019134716" description="DUF4124 domain-containing protein" evidence="2">
    <location>
        <begin position="27"/>
        <end position="200"/>
    </location>
</feature>
<feature type="compositionally biased region" description="Polar residues" evidence="1">
    <location>
        <begin position="67"/>
        <end position="87"/>
    </location>
</feature>
<reference evidence="5" key="1">
    <citation type="journal article" date="2018" name="Front. Microbiol.">
        <title>Genome-Based Analysis Reveals the Taxonomy and Diversity of the Family Idiomarinaceae.</title>
        <authorList>
            <person name="Liu Y."/>
            <person name="Lai Q."/>
            <person name="Shao Z."/>
        </authorList>
    </citation>
    <scope>NUCLEOTIDE SEQUENCE [LARGE SCALE GENOMIC DNA]</scope>
    <source>
        <strain evidence="5">SW15</strain>
    </source>
</reference>
<evidence type="ECO:0000259" key="3">
    <source>
        <dbReference type="Pfam" id="PF13511"/>
    </source>
</evidence>
<feature type="region of interest" description="Disordered" evidence="1">
    <location>
        <begin position="64"/>
        <end position="87"/>
    </location>
</feature>
<dbReference type="OrthoDB" id="7062774at2"/>
<organism evidence="4 5">
    <name type="scientific">Pseudidiomarina aquimaris</name>
    <dbReference type="NCBI Taxonomy" id="641841"/>
    <lineage>
        <taxon>Bacteria</taxon>
        <taxon>Pseudomonadati</taxon>
        <taxon>Pseudomonadota</taxon>
        <taxon>Gammaproteobacteria</taxon>
        <taxon>Alteromonadales</taxon>
        <taxon>Idiomarinaceae</taxon>
        <taxon>Pseudidiomarina</taxon>
    </lineage>
</organism>